<protein>
    <submittedName>
        <fullName evidence="2">Uncharacterized protein</fullName>
    </submittedName>
</protein>
<comment type="caution">
    <text evidence="2">The sequence shown here is derived from an EMBL/GenBank/DDBJ whole genome shotgun (WGS) entry which is preliminary data.</text>
</comment>
<feature type="compositionally biased region" description="Acidic residues" evidence="1">
    <location>
        <begin position="56"/>
        <end position="70"/>
    </location>
</feature>
<dbReference type="AlphaFoldDB" id="A0A388LUC7"/>
<feature type="compositionally biased region" description="Acidic residues" evidence="1">
    <location>
        <begin position="320"/>
        <end position="344"/>
    </location>
</feature>
<gene>
    <name evidence="2" type="ORF">CBR_g40737</name>
</gene>
<proteinExistence type="predicted"/>
<dbReference type="Gramene" id="GBG85924">
    <property type="protein sequence ID" value="GBG85924"/>
    <property type="gene ID" value="CBR_g40737"/>
</dbReference>
<feature type="region of interest" description="Disordered" evidence="1">
    <location>
        <begin position="1"/>
        <end position="73"/>
    </location>
</feature>
<name>A0A388LUC7_CHABU</name>
<evidence type="ECO:0000313" key="2">
    <source>
        <dbReference type="EMBL" id="GBG85924.1"/>
    </source>
</evidence>
<organism evidence="2 3">
    <name type="scientific">Chara braunii</name>
    <name type="common">Braun's stonewort</name>
    <dbReference type="NCBI Taxonomy" id="69332"/>
    <lineage>
        <taxon>Eukaryota</taxon>
        <taxon>Viridiplantae</taxon>
        <taxon>Streptophyta</taxon>
        <taxon>Charophyceae</taxon>
        <taxon>Charales</taxon>
        <taxon>Characeae</taxon>
        <taxon>Chara</taxon>
    </lineage>
</organism>
<dbReference type="Proteomes" id="UP000265515">
    <property type="component" value="Unassembled WGS sequence"/>
</dbReference>
<feature type="compositionally biased region" description="Basic residues" evidence="1">
    <location>
        <begin position="14"/>
        <end position="25"/>
    </location>
</feature>
<dbReference type="EMBL" id="BFEA01000540">
    <property type="protein sequence ID" value="GBG85924.1"/>
    <property type="molecule type" value="Genomic_DNA"/>
</dbReference>
<evidence type="ECO:0000256" key="1">
    <source>
        <dbReference type="SAM" id="MobiDB-lite"/>
    </source>
</evidence>
<feature type="region of interest" description="Disordered" evidence="1">
    <location>
        <begin position="252"/>
        <end position="344"/>
    </location>
</feature>
<reference evidence="2 3" key="1">
    <citation type="journal article" date="2018" name="Cell">
        <title>The Chara Genome: Secondary Complexity and Implications for Plant Terrestrialization.</title>
        <authorList>
            <person name="Nishiyama T."/>
            <person name="Sakayama H."/>
            <person name="Vries J.D."/>
            <person name="Buschmann H."/>
            <person name="Saint-Marcoux D."/>
            <person name="Ullrich K.K."/>
            <person name="Haas F.B."/>
            <person name="Vanderstraeten L."/>
            <person name="Becker D."/>
            <person name="Lang D."/>
            <person name="Vosolsobe S."/>
            <person name="Rombauts S."/>
            <person name="Wilhelmsson P.K.I."/>
            <person name="Janitza P."/>
            <person name="Kern R."/>
            <person name="Heyl A."/>
            <person name="Rumpler F."/>
            <person name="Villalobos L.I.A.C."/>
            <person name="Clay J.M."/>
            <person name="Skokan R."/>
            <person name="Toyoda A."/>
            <person name="Suzuki Y."/>
            <person name="Kagoshima H."/>
            <person name="Schijlen E."/>
            <person name="Tajeshwar N."/>
            <person name="Catarino B."/>
            <person name="Hetherington A.J."/>
            <person name="Saltykova A."/>
            <person name="Bonnot C."/>
            <person name="Breuninger H."/>
            <person name="Symeonidi A."/>
            <person name="Radhakrishnan G.V."/>
            <person name="Van Nieuwerburgh F."/>
            <person name="Deforce D."/>
            <person name="Chang C."/>
            <person name="Karol K.G."/>
            <person name="Hedrich R."/>
            <person name="Ulvskov P."/>
            <person name="Glockner G."/>
            <person name="Delwiche C.F."/>
            <person name="Petrasek J."/>
            <person name="Van de Peer Y."/>
            <person name="Friml J."/>
            <person name="Beilby M."/>
            <person name="Dolan L."/>
            <person name="Kohara Y."/>
            <person name="Sugano S."/>
            <person name="Fujiyama A."/>
            <person name="Delaux P.-M."/>
            <person name="Quint M."/>
            <person name="TheiBen G."/>
            <person name="Hagemann M."/>
            <person name="Harholt J."/>
            <person name="Dunand C."/>
            <person name="Zachgo S."/>
            <person name="Langdale J."/>
            <person name="Maumus F."/>
            <person name="Straeten D.V.D."/>
            <person name="Gould S.B."/>
            <person name="Rensing S.A."/>
        </authorList>
    </citation>
    <scope>NUCLEOTIDE SEQUENCE [LARGE SCALE GENOMIC DNA]</scope>
    <source>
        <strain evidence="2 3">S276</strain>
    </source>
</reference>
<sequence length="344" mass="38428">MDKTVDNVDEEKRQRRLVKAPKGRVPKGLADDDSSGSSDFEHLVWKGKCWNKSTSDESEDEDGIGDDSDFELGAKPAVPATTYVSRRLARREKEAEVLPSEPVMSVDTDIEFLTHTVPDAVNPTSDAHEPQLDADKEEAVRAKAMADKDVARVQQRMQEEEAQRAVVPMEHEEATNLQQEGVHLTEIVGEQMEGQGEELQQPPPTAYTRRLRPPALQLPTALEEHEDQQVVAGEKQQELQAPVRVVAHLIAKPPYPAQNEDAQHDNLWKSRAGRKRKVPVDDVLAKPRRGRGRPPNPKTGDNARKKKQCHPGRRHKVEVAEDDPSSDEGGVESPEDWMDQGDSE</sequence>
<evidence type="ECO:0000313" key="3">
    <source>
        <dbReference type="Proteomes" id="UP000265515"/>
    </source>
</evidence>
<feature type="compositionally biased region" description="Basic and acidic residues" evidence="1">
    <location>
        <begin position="1"/>
        <end position="13"/>
    </location>
</feature>
<feature type="region of interest" description="Disordered" evidence="1">
    <location>
        <begin position="193"/>
        <end position="238"/>
    </location>
</feature>
<accession>A0A388LUC7</accession>
<keyword evidence="3" id="KW-1185">Reference proteome</keyword>
<feature type="compositionally biased region" description="Basic residues" evidence="1">
    <location>
        <begin position="304"/>
        <end position="316"/>
    </location>
</feature>